<keyword evidence="3" id="KW-1185">Reference proteome</keyword>
<reference evidence="2" key="1">
    <citation type="submission" date="2017-07" db="EMBL/GenBank/DDBJ databases">
        <title>Taro Niue Genome Assembly and Annotation.</title>
        <authorList>
            <person name="Atibalentja N."/>
            <person name="Keating K."/>
            <person name="Fields C.J."/>
        </authorList>
    </citation>
    <scope>NUCLEOTIDE SEQUENCE</scope>
    <source>
        <strain evidence="2">Niue_2</strain>
        <tissue evidence="2">Leaf</tissue>
    </source>
</reference>
<dbReference type="Proteomes" id="UP000652761">
    <property type="component" value="Unassembled WGS sequence"/>
</dbReference>
<evidence type="ECO:0000313" key="3">
    <source>
        <dbReference type="Proteomes" id="UP000652761"/>
    </source>
</evidence>
<comment type="caution">
    <text evidence="2">The sequence shown here is derived from an EMBL/GenBank/DDBJ whole genome shotgun (WGS) entry which is preliminary data.</text>
</comment>
<sequence length="90" mass="8975">MVCGARLGSSSRRSSHGRGLLAALASASSSVPPPVAAAAGPSSVPPHVAAGLGEFTPPHPRVPSAVPEDTVSLQEGGGSFCSNLDFRKKK</sequence>
<protein>
    <submittedName>
        <fullName evidence="2">Uncharacterized protein</fullName>
    </submittedName>
</protein>
<dbReference type="EMBL" id="NMUH01004253">
    <property type="protein sequence ID" value="MQM08970.1"/>
    <property type="molecule type" value="Genomic_DNA"/>
</dbReference>
<dbReference type="AlphaFoldDB" id="A0A843X1A8"/>
<name>A0A843X1A8_COLES</name>
<proteinExistence type="predicted"/>
<accession>A0A843X1A8</accession>
<gene>
    <name evidence="2" type="ORF">Taro_041828</name>
</gene>
<evidence type="ECO:0000256" key="1">
    <source>
        <dbReference type="SAM" id="MobiDB-lite"/>
    </source>
</evidence>
<feature type="compositionally biased region" description="Low complexity" evidence="1">
    <location>
        <begin position="31"/>
        <end position="50"/>
    </location>
</feature>
<evidence type="ECO:0000313" key="2">
    <source>
        <dbReference type="EMBL" id="MQM08970.1"/>
    </source>
</evidence>
<feature type="region of interest" description="Disordered" evidence="1">
    <location>
        <begin position="31"/>
        <end position="77"/>
    </location>
</feature>
<organism evidence="2 3">
    <name type="scientific">Colocasia esculenta</name>
    <name type="common">Wild taro</name>
    <name type="synonym">Arum esculentum</name>
    <dbReference type="NCBI Taxonomy" id="4460"/>
    <lineage>
        <taxon>Eukaryota</taxon>
        <taxon>Viridiplantae</taxon>
        <taxon>Streptophyta</taxon>
        <taxon>Embryophyta</taxon>
        <taxon>Tracheophyta</taxon>
        <taxon>Spermatophyta</taxon>
        <taxon>Magnoliopsida</taxon>
        <taxon>Liliopsida</taxon>
        <taxon>Araceae</taxon>
        <taxon>Aroideae</taxon>
        <taxon>Colocasieae</taxon>
        <taxon>Colocasia</taxon>
    </lineage>
</organism>